<evidence type="ECO:0000313" key="3">
    <source>
        <dbReference type="EMBL" id="MBP2017403.1"/>
    </source>
</evidence>
<accession>A0ABS4JPD9</accession>
<feature type="transmembrane region" description="Helical" evidence="2">
    <location>
        <begin position="108"/>
        <end position="128"/>
    </location>
</feature>
<dbReference type="Pfam" id="PF01944">
    <property type="entry name" value="SpoIIM"/>
    <property type="match status" value="1"/>
</dbReference>
<feature type="transmembrane region" description="Helical" evidence="2">
    <location>
        <begin position="225"/>
        <end position="245"/>
    </location>
</feature>
<feature type="transmembrane region" description="Helical" evidence="2">
    <location>
        <begin position="296"/>
        <end position="312"/>
    </location>
</feature>
<keyword evidence="2" id="KW-0472">Membrane</keyword>
<comment type="caution">
    <text evidence="3">The sequence shown here is derived from an EMBL/GenBank/DDBJ whole genome shotgun (WGS) entry which is preliminary data.</text>
</comment>
<sequence>MNQDQFVARRQDAWKELAGILAAVQKQGARRLPLEQVERLGRLYRHAASDLAYARTYFPGSQVEAHLNQLVTQAHSIIYAEEPQRLRSLWRLFAHTVPATVRGAWRPLLLAAGLMALGGLVGFLAILYDPNLADALVPPELRFYEAAPRGGEIWPVEARALIGSYILVNNVRVGLLAFGLGVTLGVGTALVLAYNGLIVGALAAHFHQAGLSFSFWALILPHGALELMAIFLTGAAGFCLGWPLVAPGDLTRGAAFAAGARRAAILVLSSLPFFLVAAAVEGFITPMASLPEWGKYGVAAVTFALGIAYWLLPGRRPEQPGEGRAQEAAGLTGDPAP</sequence>
<name>A0ABS4JPD9_9FIRM</name>
<dbReference type="EMBL" id="JAGGLG010000004">
    <property type="protein sequence ID" value="MBP2017403.1"/>
    <property type="molecule type" value="Genomic_DNA"/>
</dbReference>
<keyword evidence="2" id="KW-1133">Transmembrane helix</keyword>
<proteinExistence type="predicted"/>
<keyword evidence="2" id="KW-0812">Transmembrane</keyword>
<dbReference type="PANTHER" id="PTHR35337:SF1">
    <property type="entry name" value="SLR1478 PROTEIN"/>
    <property type="match status" value="1"/>
</dbReference>
<dbReference type="InterPro" id="IPR002798">
    <property type="entry name" value="SpoIIM-like"/>
</dbReference>
<feature type="transmembrane region" description="Helical" evidence="2">
    <location>
        <begin position="265"/>
        <end position="284"/>
    </location>
</feature>
<dbReference type="Proteomes" id="UP001519289">
    <property type="component" value="Unassembled WGS sequence"/>
</dbReference>
<organism evidence="3 4">
    <name type="scientific">Symbiobacterium terraclitae</name>
    <dbReference type="NCBI Taxonomy" id="557451"/>
    <lineage>
        <taxon>Bacteria</taxon>
        <taxon>Bacillati</taxon>
        <taxon>Bacillota</taxon>
        <taxon>Clostridia</taxon>
        <taxon>Eubacteriales</taxon>
        <taxon>Symbiobacteriaceae</taxon>
        <taxon>Symbiobacterium</taxon>
    </lineage>
</organism>
<dbReference type="RefSeq" id="WP_209465547.1">
    <property type="nucleotide sequence ID" value="NZ_JAGGLG010000004.1"/>
</dbReference>
<evidence type="ECO:0000313" key="4">
    <source>
        <dbReference type="Proteomes" id="UP001519289"/>
    </source>
</evidence>
<protein>
    <submittedName>
        <fullName evidence="3">Membrane protein SpoIIM required for sporulation</fullName>
    </submittedName>
</protein>
<gene>
    <name evidence="3" type="ORF">J2Z79_000786</name>
</gene>
<dbReference type="PANTHER" id="PTHR35337">
    <property type="entry name" value="SLR1478 PROTEIN"/>
    <property type="match status" value="1"/>
</dbReference>
<feature type="transmembrane region" description="Helical" evidence="2">
    <location>
        <begin position="201"/>
        <end position="219"/>
    </location>
</feature>
<keyword evidence="4" id="KW-1185">Reference proteome</keyword>
<evidence type="ECO:0000256" key="1">
    <source>
        <dbReference type="SAM" id="MobiDB-lite"/>
    </source>
</evidence>
<reference evidence="3 4" key="1">
    <citation type="submission" date="2021-03" db="EMBL/GenBank/DDBJ databases">
        <title>Genomic Encyclopedia of Type Strains, Phase IV (KMG-IV): sequencing the most valuable type-strain genomes for metagenomic binning, comparative biology and taxonomic classification.</title>
        <authorList>
            <person name="Goeker M."/>
        </authorList>
    </citation>
    <scope>NUCLEOTIDE SEQUENCE [LARGE SCALE GENOMIC DNA]</scope>
    <source>
        <strain evidence="3 4">DSM 27138</strain>
    </source>
</reference>
<feature type="transmembrane region" description="Helical" evidence="2">
    <location>
        <begin position="173"/>
        <end position="194"/>
    </location>
</feature>
<evidence type="ECO:0000256" key="2">
    <source>
        <dbReference type="SAM" id="Phobius"/>
    </source>
</evidence>
<feature type="region of interest" description="Disordered" evidence="1">
    <location>
        <begin position="318"/>
        <end position="337"/>
    </location>
</feature>